<evidence type="ECO:0000313" key="4">
    <source>
        <dbReference type="Proteomes" id="UP000001919"/>
    </source>
</evidence>
<dbReference type="SUPFAM" id="SSF52980">
    <property type="entry name" value="Restriction endonuclease-like"/>
    <property type="match status" value="1"/>
</dbReference>
<feature type="domain" description="Restriction endonuclease type IV Mrr" evidence="2">
    <location>
        <begin position="212"/>
        <end position="324"/>
    </location>
</feature>
<dbReference type="InterPro" id="IPR011335">
    <property type="entry name" value="Restrct_endonuc-II-like"/>
</dbReference>
<dbReference type="InterPro" id="IPR007560">
    <property type="entry name" value="Restrct_endonuc_IV_Mrr"/>
</dbReference>
<evidence type="ECO:0000256" key="1">
    <source>
        <dbReference type="SAM" id="MobiDB-lite"/>
    </source>
</evidence>
<dbReference type="EMBL" id="CP001643">
    <property type="protein sequence ID" value="ACU84391.1"/>
    <property type="molecule type" value="Genomic_DNA"/>
</dbReference>
<reference evidence="3 4" key="1">
    <citation type="journal article" date="2009" name="Stand. Genomic Sci.">
        <title>Complete genome sequence of Brachybacterium faecium type strain (Schefferle 6-10).</title>
        <authorList>
            <person name="Lapidus A."/>
            <person name="Pukall R."/>
            <person name="Labuttii K."/>
            <person name="Copeland A."/>
            <person name="Del Rio T.G."/>
            <person name="Nolan M."/>
            <person name="Chen F."/>
            <person name="Lucas S."/>
            <person name="Tice H."/>
            <person name="Cheng J.F."/>
            <person name="Bruce D."/>
            <person name="Goodwin L."/>
            <person name="Pitluck S."/>
            <person name="Rohde M."/>
            <person name="Goker M."/>
            <person name="Pati A."/>
            <person name="Ivanova N."/>
            <person name="Mavrommatis K."/>
            <person name="Chen A."/>
            <person name="Palaniappan K."/>
            <person name="D'haeseleer P."/>
            <person name="Chain P."/>
            <person name="Bristow J."/>
            <person name="Eisen J.A."/>
            <person name="Markowitz V."/>
            <person name="Hugenholtz P."/>
            <person name="Kyrpides N.C."/>
            <person name="Klenk H.P."/>
        </authorList>
    </citation>
    <scope>NUCLEOTIDE SEQUENCE [LARGE SCALE GENOMIC DNA]</scope>
    <source>
        <strain evidence="4">ATCC 43885 / DSM 4810 / JCM 11609 / LMG 19847 / NBRC 14762 / NCIMB 9860 / 6-10</strain>
    </source>
</reference>
<dbReference type="STRING" id="446465.Bfae_05230"/>
<dbReference type="Proteomes" id="UP000001919">
    <property type="component" value="Chromosome"/>
</dbReference>
<evidence type="ECO:0000313" key="3">
    <source>
        <dbReference type="EMBL" id="ACU84391.1"/>
    </source>
</evidence>
<dbReference type="REBASE" id="21822">
    <property type="entry name" value="BfaDMrrP"/>
</dbReference>
<dbReference type="PIRSF" id="PIRSF031853">
    <property type="entry name" value="UPC031853"/>
    <property type="match status" value="1"/>
</dbReference>
<dbReference type="eggNOG" id="COG4127">
    <property type="taxonomic scope" value="Bacteria"/>
</dbReference>
<dbReference type="InterPro" id="IPR016984">
    <property type="entry name" value="UCP031853"/>
</dbReference>
<name>C7MHI2_BRAFD</name>
<dbReference type="InterPro" id="IPR011856">
    <property type="entry name" value="tRNA_endonuc-like_dom_sf"/>
</dbReference>
<gene>
    <name evidence="3" type="ordered locus">Bfae_05230</name>
</gene>
<feature type="region of interest" description="Disordered" evidence="1">
    <location>
        <begin position="163"/>
        <end position="194"/>
    </location>
</feature>
<proteinExistence type="predicted"/>
<dbReference type="Pfam" id="PF04471">
    <property type="entry name" value="Mrr_cat"/>
    <property type="match status" value="1"/>
</dbReference>
<dbReference type="PANTHER" id="PTHR30015:SF7">
    <property type="entry name" value="TYPE IV METHYL-DIRECTED RESTRICTION ENZYME ECOKMRR"/>
    <property type="match status" value="1"/>
</dbReference>
<evidence type="ECO:0000259" key="2">
    <source>
        <dbReference type="Pfam" id="PF04471"/>
    </source>
</evidence>
<keyword evidence="4" id="KW-1185">Reference proteome</keyword>
<dbReference type="GO" id="GO:0003677">
    <property type="term" value="F:DNA binding"/>
    <property type="evidence" value="ECO:0007669"/>
    <property type="project" value="InterPro"/>
</dbReference>
<dbReference type="AlphaFoldDB" id="C7MHI2"/>
<dbReference type="GO" id="GO:0015666">
    <property type="term" value="F:restriction endodeoxyribonuclease activity"/>
    <property type="evidence" value="ECO:0007669"/>
    <property type="project" value="TreeGrafter"/>
</dbReference>
<organism evidence="3 4">
    <name type="scientific">Brachybacterium faecium (strain ATCC 43885 / DSM 4810 / JCM 11609 / LMG 19847 / NBRC 14762 / NCIMB 9860 / 6-10)</name>
    <dbReference type="NCBI Taxonomy" id="446465"/>
    <lineage>
        <taxon>Bacteria</taxon>
        <taxon>Bacillati</taxon>
        <taxon>Actinomycetota</taxon>
        <taxon>Actinomycetes</taxon>
        <taxon>Micrococcales</taxon>
        <taxon>Dermabacteraceae</taxon>
        <taxon>Brachybacterium</taxon>
    </lineage>
</organism>
<dbReference type="OrthoDB" id="9781481at2"/>
<dbReference type="KEGG" id="bfa:Bfae_05230"/>
<accession>C7MHI2</accession>
<dbReference type="GO" id="GO:0009307">
    <property type="term" value="P:DNA restriction-modification system"/>
    <property type="evidence" value="ECO:0007669"/>
    <property type="project" value="InterPro"/>
</dbReference>
<dbReference type="HOGENOM" id="CLU_047680_0_0_11"/>
<dbReference type="Gene3D" id="3.40.1350.10">
    <property type="match status" value="1"/>
</dbReference>
<dbReference type="PATRIC" id="fig|446465.5.peg.514"/>
<dbReference type="PANTHER" id="PTHR30015">
    <property type="entry name" value="MRR RESTRICTION SYSTEM PROTEIN"/>
    <property type="match status" value="1"/>
</dbReference>
<dbReference type="InterPro" id="IPR052906">
    <property type="entry name" value="Type_IV_Methyl-Rstrct_Enzyme"/>
</dbReference>
<feature type="compositionally biased region" description="Low complexity" evidence="1">
    <location>
        <begin position="165"/>
        <end position="174"/>
    </location>
</feature>
<sequence>MTSTAWVIRSGRYGEHDEWALENSCSGGGWREVPDLTSTGSREEIQRIVDEVYAQESDGARTNAVSQLWALRGRIAVGDLLAMPMKTTREIAIGRVTRPYTYLAENEPAYRHVVGVEWIRQVPRSALKQDLLYTLGSALTIFSPSRNNAAARLEHVLQTGEDVGSQPLASSPASAPAPRPSTPGAPDVVDEPESQPDIDMIARDQISSRIAEEFSGHSFAHLVAELLRAEGFDTDEAPPGADGGIDITAGRGLLGLESPKLIVQVKTPQIGSEVVAQLNGLVHTHGADYGLLATWSGLSKPARDAVKHQRFRVKVWDSTDIVEAVLRNYEKLPEDITERLPLRRVWMLKDA</sequence>
<protein>
    <submittedName>
        <fullName evidence="3">Uncharacterized conserved protein</fullName>
    </submittedName>
</protein>